<name>F8PN27_SERL3</name>
<proteinExistence type="predicted"/>
<dbReference type="Proteomes" id="UP000008063">
    <property type="component" value="Unassembled WGS sequence"/>
</dbReference>
<evidence type="ECO:0000313" key="1">
    <source>
        <dbReference type="EMBL" id="EGO03009.1"/>
    </source>
</evidence>
<reference evidence="2" key="1">
    <citation type="journal article" date="2011" name="Science">
        <title>The plant cell wall-decomposing machinery underlies the functional diversity of forest fungi.</title>
        <authorList>
            <person name="Eastwood D.C."/>
            <person name="Floudas D."/>
            <person name="Binder M."/>
            <person name="Majcherczyk A."/>
            <person name="Schneider P."/>
            <person name="Aerts A."/>
            <person name="Asiegbu F.O."/>
            <person name="Baker S.E."/>
            <person name="Barry K."/>
            <person name="Bendiksby M."/>
            <person name="Blumentritt M."/>
            <person name="Coutinho P.M."/>
            <person name="Cullen D."/>
            <person name="de Vries R.P."/>
            <person name="Gathman A."/>
            <person name="Goodell B."/>
            <person name="Henrissat B."/>
            <person name="Ihrmark K."/>
            <person name="Kauserud H."/>
            <person name="Kohler A."/>
            <person name="LaButti K."/>
            <person name="Lapidus A."/>
            <person name="Lavin J.L."/>
            <person name="Lee Y.-H."/>
            <person name="Lindquist E."/>
            <person name="Lilly W."/>
            <person name="Lucas S."/>
            <person name="Morin E."/>
            <person name="Murat C."/>
            <person name="Oguiza J.A."/>
            <person name="Park J."/>
            <person name="Pisabarro A.G."/>
            <person name="Riley R."/>
            <person name="Rosling A."/>
            <person name="Salamov A."/>
            <person name="Schmidt O."/>
            <person name="Schmutz J."/>
            <person name="Skrede I."/>
            <person name="Stenlid J."/>
            <person name="Wiebenga A."/>
            <person name="Xie X."/>
            <person name="Kuees U."/>
            <person name="Hibbett D.S."/>
            <person name="Hoffmeister D."/>
            <person name="Hoegberg N."/>
            <person name="Martin F."/>
            <person name="Grigoriev I.V."/>
            <person name="Watkinson S.C."/>
        </authorList>
    </citation>
    <scope>NUCLEOTIDE SEQUENCE [LARGE SCALE GENOMIC DNA]</scope>
    <source>
        <strain evidence="2">strain S7.3</strain>
    </source>
</reference>
<protein>
    <submittedName>
        <fullName evidence="1">Uncharacterized protein</fullName>
    </submittedName>
</protein>
<sequence length="66" mass="7400">MWHGKDRRRRQVESASELIVVGIIPMHDGGLHVDLVEKRFTSSWVMTLVTGMGWICPITPASSPLL</sequence>
<accession>F8PN27</accession>
<evidence type="ECO:0000313" key="2">
    <source>
        <dbReference type="Proteomes" id="UP000008063"/>
    </source>
</evidence>
<organism evidence="2">
    <name type="scientific">Serpula lacrymans var. lacrymans (strain S7.3)</name>
    <name type="common">Dry rot fungus</name>
    <dbReference type="NCBI Taxonomy" id="936435"/>
    <lineage>
        <taxon>Eukaryota</taxon>
        <taxon>Fungi</taxon>
        <taxon>Dikarya</taxon>
        <taxon>Basidiomycota</taxon>
        <taxon>Agaricomycotina</taxon>
        <taxon>Agaricomycetes</taxon>
        <taxon>Agaricomycetidae</taxon>
        <taxon>Boletales</taxon>
        <taxon>Coniophorineae</taxon>
        <taxon>Serpulaceae</taxon>
        <taxon>Serpula</taxon>
    </lineage>
</organism>
<dbReference type="HOGENOM" id="CLU_2832744_0_0_1"/>
<dbReference type="EMBL" id="GL945476">
    <property type="protein sequence ID" value="EGO03009.1"/>
    <property type="molecule type" value="Genomic_DNA"/>
</dbReference>
<keyword evidence="2" id="KW-1185">Reference proteome</keyword>
<dbReference type="InParanoid" id="F8PN27"/>
<gene>
    <name evidence="1" type="ORF">SERLA73DRAFT_120003</name>
</gene>
<dbReference type="AlphaFoldDB" id="F8PN27"/>